<gene>
    <name evidence="2" type="ORF">ERS852491_03413</name>
</gene>
<dbReference type="Proteomes" id="UP000095544">
    <property type="component" value="Unassembled WGS sequence"/>
</dbReference>
<evidence type="ECO:0000313" key="2">
    <source>
        <dbReference type="EMBL" id="CUO82290.1"/>
    </source>
</evidence>
<dbReference type="AlphaFoldDB" id="A0A174IAY5"/>
<evidence type="ECO:0000256" key="1">
    <source>
        <dbReference type="SAM" id="MobiDB-lite"/>
    </source>
</evidence>
<feature type="compositionally biased region" description="Polar residues" evidence="1">
    <location>
        <begin position="11"/>
        <end position="21"/>
    </location>
</feature>
<protein>
    <submittedName>
        <fullName evidence="2">Uncharacterized protein</fullName>
    </submittedName>
</protein>
<sequence length="48" mass="5802">MDKKKQEEINGQKNRNKFNSVTEKKKPENQNQEHNARKEAFDVKMRQV</sequence>
<name>A0A174IAY5_9FIRM</name>
<proteinExistence type="predicted"/>
<accession>A0A174IAY5</accession>
<feature type="region of interest" description="Disordered" evidence="1">
    <location>
        <begin position="1"/>
        <end position="48"/>
    </location>
</feature>
<organism evidence="2 3">
    <name type="scientific">Faecalicatena contorta</name>
    <dbReference type="NCBI Taxonomy" id="39482"/>
    <lineage>
        <taxon>Bacteria</taxon>
        <taxon>Bacillati</taxon>
        <taxon>Bacillota</taxon>
        <taxon>Clostridia</taxon>
        <taxon>Lachnospirales</taxon>
        <taxon>Lachnospiraceae</taxon>
        <taxon>Faecalicatena</taxon>
    </lineage>
</organism>
<reference evidence="2 3" key="1">
    <citation type="submission" date="2015-09" db="EMBL/GenBank/DDBJ databases">
        <authorList>
            <consortium name="Pathogen Informatics"/>
        </authorList>
    </citation>
    <scope>NUCLEOTIDE SEQUENCE [LARGE SCALE GENOMIC DNA]</scope>
    <source>
        <strain evidence="2 3">2789STDY5834876</strain>
    </source>
</reference>
<feature type="compositionally biased region" description="Basic and acidic residues" evidence="1">
    <location>
        <begin position="1"/>
        <end position="10"/>
    </location>
</feature>
<evidence type="ECO:0000313" key="3">
    <source>
        <dbReference type="Proteomes" id="UP000095544"/>
    </source>
</evidence>
<dbReference type="STRING" id="39482.ERS852491_03413"/>
<dbReference type="EMBL" id="CYZU01000037">
    <property type="protein sequence ID" value="CUO82290.1"/>
    <property type="molecule type" value="Genomic_DNA"/>
</dbReference>
<dbReference type="RefSeq" id="WP_167702508.1">
    <property type="nucleotide sequence ID" value="NZ_CYZU01000037.1"/>
</dbReference>
<feature type="compositionally biased region" description="Basic and acidic residues" evidence="1">
    <location>
        <begin position="34"/>
        <end position="48"/>
    </location>
</feature>